<name>A7E8W1_SCLS1</name>
<reference evidence="2" key="1">
    <citation type="journal article" date="2011" name="PLoS Genet.">
        <title>Genomic analysis of the necrotrophic fungal pathogens Sclerotinia sclerotiorum and Botrytis cinerea.</title>
        <authorList>
            <person name="Amselem J."/>
            <person name="Cuomo C.A."/>
            <person name="van Kan J.A."/>
            <person name="Viaud M."/>
            <person name="Benito E.P."/>
            <person name="Couloux A."/>
            <person name="Coutinho P.M."/>
            <person name="de Vries R.P."/>
            <person name="Dyer P.S."/>
            <person name="Fillinger S."/>
            <person name="Fournier E."/>
            <person name="Gout L."/>
            <person name="Hahn M."/>
            <person name="Kohn L."/>
            <person name="Lapalu N."/>
            <person name="Plummer K.M."/>
            <person name="Pradier J.M."/>
            <person name="Quevillon E."/>
            <person name="Sharon A."/>
            <person name="Simon A."/>
            <person name="ten Have A."/>
            <person name="Tudzynski B."/>
            <person name="Tudzynski P."/>
            <person name="Wincker P."/>
            <person name="Andrew M."/>
            <person name="Anthouard V."/>
            <person name="Beever R.E."/>
            <person name="Beffa R."/>
            <person name="Benoit I."/>
            <person name="Bouzid O."/>
            <person name="Brault B."/>
            <person name="Chen Z."/>
            <person name="Choquer M."/>
            <person name="Collemare J."/>
            <person name="Cotton P."/>
            <person name="Danchin E.G."/>
            <person name="Da Silva C."/>
            <person name="Gautier A."/>
            <person name="Giraud C."/>
            <person name="Giraud T."/>
            <person name="Gonzalez C."/>
            <person name="Grossetete S."/>
            <person name="Guldener U."/>
            <person name="Henrissat B."/>
            <person name="Howlett B.J."/>
            <person name="Kodira C."/>
            <person name="Kretschmer M."/>
            <person name="Lappartient A."/>
            <person name="Leroch M."/>
            <person name="Levis C."/>
            <person name="Mauceli E."/>
            <person name="Neuveglise C."/>
            <person name="Oeser B."/>
            <person name="Pearson M."/>
            <person name="Poulain J."/>
            <person name="Poussereau N."/>
            <person name="Quesneville H."/>
            <person name="Rascle C."/>
            <person name="Schumacher J."/>
            <person name="Segurens B."/>
            <person name="Sexton A."/>
            <person name="Silva E."/>
            <person name="Sirven C."/>
            <person name="Soanes D.M."/>
            <person name="Talbot N.J."/>
            <person name="Templeton M."/>
            <person name="Yandava C."/>
            <person name="Yarden O."/>
            <person name="Zeng Q."/>
            <person name="Rollins J.A."/>
            <person name="Lebrun M.H."/>
            <person name="Dickman M."/>
        </authorList>
    </citation>
    <scope>NUCLEOTIDE SEQUENCE [LARGE SCALE GENOMIC DNA]</scope>
    <source>
        <strain evidence="2">ATCC 18683 / 1980 / Ss-1</strain>
    </source>
</reference>
<evidence type="ECO:0000313" key="1">
    <source>
        <dbReference type="EMBL" id="EDN96813.1"/>
    </source>
</evidence>
<proteinExistence type="predicted"/>
<dbReference type="GeneID" id="5493410"/>
<dbReference type="Proteomes" id="UP000001312">
    <property type="component" value="Unassembled WGS sequence"/>
</dbReference>
<evidence type="ECO:0000313" key="2">
    <source>
        <dbReference type="Proteomes" id="UP000001312"/>
    </source>
</evidence>
<keyword evidence="2" id="KW-1185">Reference proteome</keyword>
<organism evidence="1 2">
    <name type="scientific">Sclerotinia sclerotiorum (strain ATCC 18683 / 1980 / Ss-1)</name>
    <name type="common">White mold</name>
    <name type="synonym">Whetzelinia sclerotiorum</name>
    <dbReference type="NCBI Taxonomy" id="665079"/>
    <lineage>
        <taxon>Eukaryota</taxon>
        <taxon>Fungi</taxon>
        <taxon>Dikarya</taxon>
        <taxon>Ascomycota</taxon>
        <taxon>Pezizomycotina</taxon>
        <taxon>Leotiomycetes</taxon>
        <taxon>Helotiales</taxon>
        <taxon>Sclerotiniaceae</taxon>
        <taxon>Sclerotinia</taxon>
    </lineage>
</organism>
<dbReference type="KEGG" id="ssl:SS1G_01739"/>
<dbReference type="InParanoid" id="A7E8W1"/>
<accession>A7E8W1</accession>
<dbReference type="EMBL" id="CH476622">
    <property type="protein sequence ID" value="EDN96813.1"/>
    <property type="molecule type" value="Genomic_DNA"/>
</dbReference>
<dbReference type="RefSeq" id="XP_001597545.1">
    <property type="nucleotide sequence ID" value="XM_001597495.1"/>
</dbReference>
<gene>
    <name evidence="1" type="ORF">SS1G_01739</name>
</gene>
<protein>
    <submittedName>
        <fullName evidence="1">Uncharacterized protein</fullName>
    </submittedName>
</protein>
<dbReference type="HOGENOM" id="CLU_3051780_0_0_1"/>
<dbReference type="AlphaFoldDB" id="A7E8W1"/>
<sequence>MMRIENEDNGKDMKGVMVRKKVSEGAGLYKLSSLVRRVRMNGEYEDDEMVVRVY</sequence>